<dbReference type="InterPro" id="IPR007527">
    <property type="entry name" value="Znf_SWIM"/>
</dbReference>
<dbReference type="PANTHER" id="PTHR47526">
    <property type="entry name" value="ATP-DEPENDENT DNA HELICASE"/>
    <property type="match status" value="1"/>
</dbReference>
<dbReference type="PROSITE" id="PS50966">
    <property type="entry name" value="ZF_SWIM"/>
    <property type="match status" value="1"/>
</dbReference>
<evidence type="ECO:0000256" key="1">
    <source>
        <dbReference type="PROSITE-ProRule" id="PRU00325"/>
    </source>
</evidence>
<dbReference type="Proteomes" id="UP001162156">
    <property type="component" value="Unassembled WGS sequence"/>
</dbReference>
<dbReference type="InterPro" id="IPR019080">
    <property type="entry name" value="YqaJ_viral_recombinase"/>
</dbReference>
<name>A0AAV8Y104_9CUCU</name>
<proteinExistence type="predicted"/>
<evidence type="ECO:0000259" key="2">
    <source>
        <dbReference type="PROSITE" id="PS50966"/>
    </source>
</evidence>
<dbReference type="InterPro" id="IPR011335">
    <property type="entry name" value="Restrct_endonuc-II-like"/>
</dbReference>
<keyword evidence="1" id="KW-0479">Metal-binding</keyword>
<evidence type="ECO:0000313" key="3">
    <source>
        <dbReference type="EMBL" id="KAJ8944604.1"/>
    </source>
</evidence>
<dbReference type="AlphaFoldDB" id="A0AAV8Y104"/>
<feature type="domain" description="SWIM-type" evidence="2">
    <location>
        <begin position="134"/>
        <end position="170"/>
    </location>
</feature>
<sequence>MDGLMDFVFENNIFEDDLEVLDIVDFGFPRRRLRKNTLNVLEEIEHLIEYPHDWQILVQRQLLDLEKIKVLQCDPYNLKDSDFDFGLDSIPPITNMDIVTYLVLTHSYYTKEQMKGYKSLVQHSMKAREPKLKVWIITEKNSEVCTAHCTCMAGLGEACSHIAAALYAAEHATNIKKNISCTDITAAWPVPSQSGVQPTTVASMDWGKSTESKTSIEVPPIKNEELCEMLQEISSESEAVLMRIVEPFASQISKENAPRPLPLLFNIHDKNHEKKSLEELISVEKSLEMHVTQEMKTEIERRTQGQRKSEEWYRQRSGRITASMFKNVCHSSIINPSLSLIKSVCYPQKVCFSTKETRWGIEHEVTAIHSYYSNMHENHENFIVNNVGLVVSEKWPQLGATPDGLVYCDCCLGDCLEFNVSIMACAKKMVTLALNKNLADSIRRQKQSRPKQLINKENIDEDYVLEIEGTNSDSESEDKRIGKIREKRRFDKTVMERKKLNLRRLKDTKWVVHMIEFVKKRKSLSNVQIIELHVVNFFEWCDHVSMYKLNEINPRPYLSNMVEINFERGTNTLKYNTDFKGPETELNFLTAKSQKMGITKPVHKTHPRGIIEERKNQIIKKLCEIMPPSRLTFWQELPVSSTTSNDLTDDEL</sequence>
<accession>A0AAV8Y104</accession>
<dbReference type="Pfam" id="PF09588">
    <property type="entry name" value="YqaJ"/>
    <property type="match status" value="1"/>
</dbReference>
<keyword evidence="1" id="KW-0862">Zinc</keyword>
<organism evidence="3 4">
    <name type="scientific">Rhamnusium bicolor</name>
    <dbReference type="NCBI Taxonomy" id="1586634"/>
    <lineage>
        <taxon>Eukaryota</taxon>
        <taxon>Metazoa</taxon>
        <taxon>Ecdysozoa</taxon>
        <taxon>Arthropoda</taxon>
        <taxon>Hexapoda</taxon>
        <taxon>Insecta</taxon>
        <taxon>Pterygota</taxon>
        <taxon>Neoptera</taxon>
        <taxon>Endopterygota</taxon>
        <taxon>Coleoptera</taxon>
        <taxon>Polyphaga</taxon>
        <taxon>Cucujiformia</taxon>
        <taxon>Chrysomeloidea</taxon>
        <taxon>Cerambycidae</taxon>
        <taxon>Lepturinae</taxon>
        <taxon>Rhagiini</taxon>
        <taxon>Rhamnusium</taxon>
    </lineage>
</organism>
<keyword evidence="1" id="KW-0863">Zinc-finger</keyword>
<dbReference type="CDD" id="cd22343">
    <property type="entry name" value="PDDEXK_lambda_exonuclease-like"/>
    <property type="match status" value="1"/>
</dbReference>
<dbReference type="InterPro" id="IPR011604">
    <property type="entry name" value="PDDEXK-like_dom_sf"/>
</dbReference>
<dbReference type="EMBL" id="JANEYF010002581">
    <property type="protein sequence ID" value="KAJ8944604.1"/>
    <property type="molecule type" value="Genomic_DNA"/>
</dbReference>
<comment type="caution">
    <text evidence="3">The sequence shown here is derived from an EMBL/GenBank/DDBJ whole genome shotgun (WGS) entry which is preliminary data.</text>
</comment>
<gene>
    <name evidence="3" type="ORF">NQ314_009439</name>
</gene>
<dbReference type="Gene3D" id="3.90.320.10">
    <property type="match status" value="1"/>
</dbReference>
<dbReference type="GO" id="GO:0008270">
    <property type="term" value="F:zinc ion binding"/>
    <property type="evidence" value="ECO:0007669"/>
    <property type="project" value="UniProtKB-KW"/>
</dbReference>
<evidence type="ECO:0000313" key="4">
    <source>
        <dbReference type="Proteomes" id="UP001162156"/>
    </source>
</evidence>
<dbReference type="PANTHER" id="PTHR47526:SF4">
    <property type="entry name" value="SWIM-TYPE DOMAIN-CONTAINING PROTEIN"/>
    <property type="match status" value="1"/>
</dbReference>
<dbReference type="SUPFAM" id="SSF52980">
    <property type="entry name" value="Restriction endonuclease-like"/>
    <property type="match status" value="1"/>
</dbReference>
<reference evidence="3" key="1">
    <citation type="journal article" date="2023" name="Insect Mol. Biol.">
        <title>Genome sequencing provides insights into the evolution of gene families encoding plant cell wall-degrading enzymes in longhorned beetles.</title>
        <authorList>
            <person name="Shin N.R."/>
            <person name="Okamura Y."/>
            <person name="Kirsch R."/>
            <person name="Pauchet Y."/>
        </authorList>
    </citation>
    <scope>NUCLEOTIDE SEQUENCE</scope>
    <source>
        <strain evidence="3">RBIC_L_NR</strain>
    </source>
</reference>
<keyword evidence="4" id="KW-1185">Reference proteome</keyword>
<dbReference type="GO" id="GO:0006281">
    <property type="term" value="P:DNA repair"/>
    <property type="evidence" value="ECO:0007669"/>
    <property type="project" value="UniProtKB-ARBA"/>
</dbReference>
<protein>
    <recommendedName>
        <fullName evidence="2">SWIM-type domain-containing protein</fullName>
    </recommendedName>
</protein>